<keyword evidence="3 6" id="KW-0812">Transmembrane</keyword>
<evidence type="ECO:0000313" key="8">
    <source>
        <dbReference type="Proteomes" id="UP001595900"/>
    </source>
</evidence>
<dbReference type="InterPro" id="IPR019108">
    <property type="entry name" value="Caa3_assmbl_CtaG-rel"/>
</dbReference>
<proteinExistence type="predicted"/>
<comment type="caution">
    <text evidence="7">The sequence shown here is derived from an EMBL/GenBank/DDBJ whole genome shotgun (WGS) entry which is preliminary data.</text>
</comment>
<evidence type="ECO:0000256" key="1">
    <source>
        <dbReference type="ARBA" id="ARBA00004651"/>
    </source>
</evidence>
<accession>A0ABV8QCD9</accession>
<feature type="transmembrane region" description="Helical" evidence="6">
    <location>
        <begin position="274"/>
        <end position="294"/>
    </location>
</feature>
<organism evidence="7 8">
    <name type="scientific">Gryllotalpicola reticulitermitis</name>
    <dbReference type="NCBI Taxonomy" id="1184153"/>
    <lineage>
        <taxon>Bacteria</taxon>
        <taxon>Bacillati</taxon>
        <taxon>Actinomycetota</taxon>
        <taxon>Actinomycetes</taxon>
        <taxon>Micrococcales</taxon>
        <taxon>Microbacteriaceae</taxon>
        <taxon>Gryllotalpicola</taxon>
    </lineage>
</organism>
<feature type="transmembrane region" description="Helical" evidence="6">
    <location>
        <begin position="234"/>
        <end position="254"/>
    </location>
</feature>
<name>A0ABV8QCD9_9MICO</name>
<keyword evidence="2" id="KW-1003">Cell membrane</keyword>
<evidence type="ECO:0000256" key="3">
    <source>
        <dbReference type="ARBA" id="ARBA00022692"/>
    </source>
</evidence>
<comment type="subcellular location">
    <subcellularLocation>
        <location evidence="1">Cell membrane</location>
        <topology evidence="1">Multi-pass membrane protein</topology>
    </subcellularLocation>
</comment>
<evidence type="ECO:0000256" key="6">
    <source>
        <dbReference type="SAM" id="Phobius"/>
    </source>
</evidence>
<protein>
    <submittedName>
        <fullName evidence="7">Cytochrome c oxidase assembly protein</fullName>
    </submittedName>
</protein>
<evidence type="ECO:0000313" key="7">
    <source>
        <dbReference type="EMBL" id="MFC4245142.1"/>
    </source>
</evidence>
<dbReference type="EMBL" id="JBHSCN010000021">
    <property type="protein sequence ID" value="MFC4245142.1"/>
    <property type="molecule type" value="Genomic_DNA"/>
</dbReference>
<keyword evidence="5 6" id="KW-0472">Membrane</keyword>
<feature type="transmembrane region" description="Helical" evidence="6">
    <location>
        <begin position="69"/>
        <end position="87"/>
    </location>
</feature>
<reference evidence="8" key="1">
    <citation type="journal article" date="2019" name="Int. J. Syst. Evol. Microbiol.">
        <title>The Global Catalogue of Microorganisms (GCM) 10K type strain sequencing project: providing services to taxonomists for standard genome sequencing and annotation.</title>
        <authorList>
            <consortium name="The Broad Institute Genomics Platform"/>
            <consortium name="The Broad Institute Genome Sequencing Center for Infectious Disease"/>
            <person name="Wu L."/>
            <person name="Ma J."/>
        </authorList>
    </citation>
    <scope>NUCLEOTIDE SEQUENCE [LARGE SCALE GENOMIC DNA]</scope>
    <source>
        <strain evidence="8">CGMCC 1.10363</strain>
    </source>
</reference>
<dbReference type="Pfam" id="PF09678">
    <property type="entry name" value="Caa3_CtaG"/>
    <property type="match status" value="1"/>
</dbReference>
<feature type="transmembrane region" description="Helical" evidence="6">
    <location>
        <begin position="38"/>
        <end position="57"/>
    </location>
</feature>
<feature type="transmembrane region" description="Helical" evidence="6">
    <location>
        <begin position="99"/>
        <end position="126"/>
    </location>
</feature>
<dbReference type="RefSeq" id="WP_390231951.1">
    <property type="nucleotide sequence ID" value="NZ_JBHSCN010000021.1"/>
</dbReference>
<evidence type="ECO:0000256" key="5">
    <source>
        <dbReference type="ARBA" id="ARBA00023136"/>
    </source>
</evidence>
<evidence type="ECO:0000256" key="4">
    <source>
        <dbReference type="ARBA" id="ARBA00022989"/>
    </source>
</evidence>
<sequence>MPTGTPMGGARMSGLMWMPAEPPTLARIVAWHPQPIPIFPLLGMALLIAYLLGVVVLRRRGDSWPIGRILWWLAGVFTIEAMTVTAVDGYGMELFSIHMIQHMVIGMLTPILLTLGAPMTLLLRVLPAGRGRSARGTLLAIIHSRAVQVIGNPVVTLLLFLGSLYGLYFTPAFDALMSTMWGHNLMLIHFLAIGMLYFWGVMGIDPSPRRGGGFMGAFGKPVIRVSELAATVPFHAFFGIVIMMASTLIVHFYARPYPSWHVSPLSDQQTAGGIAWGFTELPTLLVLGVLFLQWQRSDARHARTAARKIARFGDTELDEYNARLAALAARDAGRP</sequence>
<gene>
    <name evidence="7" type="ORF">ACFOYW_17375</name>
</gene>
<dbReference type="Proteomes" id="UP001595900">
    <property type="component" value="Unassembled WGS sequence"/>
</dbReference>
<keyword evidence="4 6" id="KW-1133">Transmembrane helix</keyword>
<keyword evidence="8" id="KW-1185">Reference proteome</keyword>
<evidence type="ECO:0000256" key="2">
    <source>
        <dbReference type="ARBA" id="ARBA00022475"/>
    </source>
</evidence>
<feature type="transmembrane region" description="Helical" evidence="6">
    <location>
        <begin position="180"/>
        <end position="200"/>
    </location>
</feature>
<feature type="transmembrane region" description="Helical" evidence="6">
    <location>
        <begin position="146"/>
        <end position="168"/>
    </location>
</feature>